<dbReference type="InterPro" id="IPR007569">
    <property type="entry name" value="DUF559"/>
</dbReference>
<evidence type="ECO:0000313" key="2">
    <source>
        <dbReference type="EMBL" id="QPK83625.1"/>
    </source>
</evidence>
<dbReference type="AlphaFoldDB" id="A0A7T0PF96"/>
<reference evidence="2 3" key="1">
    <citation type="submission" date="2020-11" db="EMBL/GenBank/DDBJ databases">
        <title>Corynebacterium sp. MC1420.</title>
        <authorList>
            <person name="Zhou J."/>
        </authorList>
    </citation>
    <scope>NUCLEOTIDE SEQUENCE [LARGE SCALE GENOMIC DNA]</scope>
    <source>
        <strain evidence="2 3">MC1420</strain>
    </source>
</reference>
<keyword evidence="3" id="KW-1185">Reference proteome</keyword>
<gene>
    <name evidence="2" type="ORF">G7Y29_02095</name>
</gene>
<evidence type="ECO:0000259" key="1">
    <source>
        <dbReference type="Pfam" id="PF04480"/>
    </source>
</evidence>
<name>A0A7T0PF96_9CORY</name>
<proteinExistence type="predicted"/>
<dbReference type="EMBL" id="CP064955">
    <property type="protein sequence ID" value="QPK83625.1"/>
    <property type="molecule type" value="Genomic_DNA"/>
</dbReference>
<dbReference type="KEGG" id="cqn:G7Y29_02095"/>
<dbReference type="InterPro" id="IPR011335">
    <property type="entry name" value="Restrct_endonuc-II-like"/>
</dbReference>
<evidence type="ECO:0000313" key="3">
    <source>
        <dbReference type="Proteomes" id="UP000594586"/>
    </source>
</evidence>
<feature type="domain" description="DUF559" evidence="1">
    <location>
        <begin position="225"/>
        <end position="299"/>
    </location>
</feature>
<dbReference type="Proteomes" id="UP000594586">
    <property type="component" value="Chromosome"/>
</dbReference>
<dbReference type="Gene3D" id="3.40.960.10">
    <property type="entry name" value="VSR Endonuclease"/>
    <property type="match status" value="1"/>
</dbReference>
<organism evidence="2 3">
    <name type="scientific">Corynebacterium qintianiae</name>
    <dbReference type="NCBI Taxonomy" id="2709392"/>
    <lineage>
        <taxon>Bacteria</taxon>
        <taxon>Bacillati</taxon>
        <taxon>Actinomycetota</taxon>
        <taxon>Actinomycetes</taxon>
        <taxon>Mycobacteriales</taxon>
        <taxon>Corynebacteriaceae</taxon>
        <taxon>Corynebacterium</taxon>
    </lineage>
</organism>
<protein>
    <submittedName>
        <fullName evidence="2">DUF559 domain-containing protein</fullName>
    </submittedName>
</protein>
<dbReference type="Pfam" id="PF04480">
    <property type="entry name" value="DUF559"/>
    <property type="match status" value="1"/>
</dbReference>
<accession>A0A7T0PF96</accession>
<dbReference type="SUPFAM" id="SSF52980">
    <property type="entry name" value="Restriction endonuclease-like"/>
    <property type="match status" value="1"/>
</dbReference>
<sequence>MGVDREDPFVEAQRAHFRASLQRDTVNLRTSAGLAAVASARMISLGDQLAYPRAKWEKLAHHKQQLLKVMAAGWSCRGGILTGRSAARVCGMWVVALPEEKLEVSLPSRASSPSRVATRDYQFRYSRIPAQHISLVDGILVTVLVRTFADIARFHGFLEGLIAVDWLRFRGIDLEVIRDGVCMMGRSKGIATVRGCIEHSVGSSDSPFESLARGMLIEGGVTGVKAQVSIGNYLVDLLVEGWLIIEIDGAVKYNGPDAERARQREFTRQKAIANRGYVFLRYTPGDLLRDPEGFVSEVRWTLAHRRPTVPPRPGPRHT</sequence>
<dbReference type="RefSeq" id="WP_165003660.1">
    <property type="nucleotide sequence ID" value="NZ_CP064955.1"/>
</dbReference>